<reference evidence="3" key="1">
    <citation type="journal article" date="2019" name="Int. J. Syst. Evol. Microbiol.">
        <title>The Global Catalogue of Microorganisms (GCM) 10K type strain sequencing project: providing services to taxonomists for standard genome sequencing and annotation.</title>
        <authorList>
            <consortium name="The Broad Institute Genomics Platform"/>
            <consortium name="The Broad Institute Genome Sequencing Center for Infectious Disease"/>
            <person name="Wu L."/>
            <person name="Ma J."/>
        </authorList>
    </citation>
    <scope>NUCLEOTIDE SEQUENCE [LARGE SCALE GENOMIC DNA]</scope>
    <source>
        <strain evidence="3">CGMCC 1.15772</strain>
    </source>
</reference>
<dbReference type="RefSeq" id="WP_262875283.1">
    <property type="nucleotide sequence ID" value="NZ_BAABKW010000007.1"/>
</dbReference>
<proteinExistence type="predicted"/>
<protein>
    <submittedName>
        <fullName evidence="2">Uncharacterized protein</fullName>
    </submittedName>
</protein>
<evidence type="ECO:0000256" key="1">
    <source>
        <dbReference type="SAM" id="Phobius"/>
    </source>
</evidence>
<dbReference type="Proteomes" id="UP001596507">
    <property type="component" value="Unassembled WGS sequence"/>
</dbReference>
<accession>A0ABW2HGY7</accession>
<dbReference type="EMBL" id="JBHTBE010000004">
    <property type="protein sequence ID" value="MFC7270356.1"/>
    <property type="molecule type" value="Genomic_DNA"/>
</dbReference>
<name>A0ABW2HGY7_9MICO</name>
<feature type="transmembrane region" description="Helical" evidence="1">
    <location>
        <begin position="47"/>
        <end position="70"/>
    </location>
</feature>
<gene>
    <name evidence="2" type="ORF">ACFQRL_15445</name>
</gene>
<keyword evidence="1" id="KW-0812">Transmembrane</keyword>
<feature type="transmembrane region" description="Helical" evidence="1">
    <location>
        <begin position="128"/>
        <end position="150"/>
    </location>
</feature>
<evidence type="ECO:0000313" key="2">
    <source>
        <dbReference type="EMBL" id="MFC7270356.1"/>
    </source>
</evidence>
<feature type="transmembrane region" description="Helical" evidence="1">
    <location>
        <begin position="222"/>
        <end position="240"/>
    </location>
</feature>
<feature type="transmembrane region" description="Helical" evidence="1">
    <location>
        <begin position="157"/>
        <end position="176"/>
    </location>
</feature>
<sequence length="254" mass="26447">MTGFSWINLLAVLLVVALILGVIVVFARAGARGRREGEPSSVVRTTLVVAAVWAGFSVIGATISFFVILLQPQVSITVPVQDYWPALPEGTVVEGMAATLQTGSFTSAQLLVEGLSTGARVGWAISQALWWLLPAAIAGMIAVACFQLLAGRPFAPVVARTAMFTGVVVAVGGVAAEMLGDVAGSIAGEEALRWSSAEYGEVAGIEDVLAAWWPSPAFDVTLPFWPIAAGLAFAALSAIFRYGAVLQRDSEGLV</sequence>
<keyword evidence="3" id="KW-1185">Reference proteome</keyword>
<comment type="caution">
    <text evidence="2">The sequence shown here is derived from an EMBL/GenBank/DDBJ whole genome shotgun (WGS) entry which is preliminary data.</text>
</comment>
<feature type="transmembrane region" description="Helical" evidence="1">
    <location>
        <begin position="6"/>
        <end position="27"/>
    </location>
</feature>
<organism evidence="2 3">
    <name type="scientific">Microbacterium fluvii</name>
    <dbReference type="NCBI Taxonomy" id="415215"/>
    <lineage>
        <taxon>Bacteria</taxon>
        <taxon>Bacillati</taxon>
        <taxon>Actinomycetota</taxon>
        <taxon>Actinomycetes</taxon>
        <taxon>Micrococcales</taxon>
        <taxon>Microbacteriaceae</taxon>
        <taxon>Microbacterium</taxon>
    </lineage>
</organism>
<evidence type="ECO:0000313" key="3">
    <source>
        <dbReference type="Proteomes" id="UP001596507"/>
    </source>
</evidence>
<keyword evidence="1" id="KW-1133">Transmembrane helix</keyword>
<keyword evidence="1" id="KW-0472">Membrane</keyword>